<keyword evidence="1" id="KW-0732">Signal</keyword>
<dbReference type="InterPro" id="IPR026444">
    <property type="entry name" value="Secre_tail"/>
</dbReference>
<comment type="caution">
    <text evidence="3">The sequence shown here is derived from an EMBL/GenBank/DDBJ whole genome shotgun (WGS) entry which is preliminary data.</text>
</comment>
<dbReference type="NCBIfam" id="TIGR04183">
    <property type="entry name" value="Por_Secre_tail"/>
    <property type="match status" value="1"/>
</dbReference>
<evidence type="ECO:0000313" key="4">
    <source>
        <dbReference type="Proteomes" id="UP000273500"/>
    </source>
</evidence>
<dbReference type="Pfam" id="PF18962">
    <property type="entry name" value="Por_Secre_tail"/>
    <property type="match status" value="1"/>
</dbReference>
<evidence type="ECO:0000259" key="2">
    <source>
        <dbReference type="Pfam" id="PF18962"/>
    </source>
</evidence>
<dbReference type="Proteomes" id="UP000273500">
    <property type="component" value="Unassembled WGS sequence"/>
</dbReference>
<keyword evidence="4" id="KW-1185">Reference proteome</keyword>
<gene>
    <name evidence="3" type="ORF">EI291_13510</name>
</gene>
<dbReference type="RefSeq" id="WP_125420734.1">
    <property type="nucleotide sequence ID" value="NZ_RWIT01000006.1"/>
</dbReference>
<organism evidence="3 4">
    <name type="scientific">Hymenobacter rigui</name>
    <dbReference type="NCBI Taxonomy" id="334424"/>
    <lineage>
        <taxon>Bacteria</taxon>
        <taxon>Pseudomonadati</taxon>
        <taxon>Bacteroidota</taxon>
        <taxon>Cytophagia</taxon>
        <taxon>Cytophagales</taxon>
        <taxon>Hymenobacteraceae</taxon>
        <taxon>Hymenobacter</taxon>
    </lineage>
</organism>
<feature type="chain" id="PRO_5018741143" evidence="1">
    <location>
        <begin position="23"/>
        <end position="160"/>
    </location>
</feature>
<reference evidence="3 4" key="1">
    <citation type="submission" date="2018-12" db="EMBL/GenBank/DDBJ databases">
        <authorList>
            <person name="Feng G."/>
            <person name="Zhu H."/>
        </authorList>
    </citation>
    <scope>NUCLEOTIDE SEQUENCE [LARGE SCALE GENOMIC DNA]</scope>
    <source>
        <strain evidence="3 4">KCTC 12533</strain>
    </source>
</reference>
<evidence type="ECO:0000256" key="1">
    <source>
        <dbReference type="SAM" id="SignalP"/>
    </source>
</evidence>
<evidence type="ECO:0000313" key="3">
    <source>
        <dbReference type="EMBL" id="RSK48094.1"/>
    </source>
</evidence>
<proteinExistence type="predicted"/>
<dbReference type="OrthoDB" id="887182at2"/>
<dbReference type="EMBL" id="RWIT01000006">
    <property type="protein sequence ID" value="RSK48094.1"/>
    <property type="molecule type" value="Genomic_DNA"/>
</dbReference>
<accession>A0A3R9N4L1</accession>
<feature type="domain" description="Secretion system C-terminal sorting" evidence="2">
    <location>
        <begin position="89"/>
        <end position="158"/>
    </location>
</feature>
<feature type="signal peptide" evidence="1">
    <location>
        <begin position="1"/>
        <end position="22"/>
    </location>
</feature>
<sequence>MKTSTLLGCLLALLLTGQFAQAQTKAAAKPATSVAKPAAAKPVAAPASKPAADAASASMVAVAAPALITDKMADPTPNTNALKVRAETNPLTKRLTVRTDATGPTRVELNSTDGRPVLTRDMISGDAAAVLDVSNLPAGSYIVQCTAGERRGMKRVMIGQ</sequence>
<protein>
    <submittedName>
        <fullName evidence="3">T9SS C-terminal target domain-containing protein</fullName>
    </submittedName>
</protein>
<dbReference type="AlphaFoldDB" id="A0A3R9N4L1"/>
<name>A0A3R9N4L1_9BACT</name>